<dbReference type="PRINTS" id="PR00460">
    <property type="entry name" value="BPEROXIDASE"/>
</dbReference>
<dbReference type="Gene3D" id="1.10.520.10">
    <property type="match status" value="2"/>
</dbReference>
<dbReference type="FunFam" id="1.10.420.10:FF:000002">
    <property type="entry name" value="Catalase-peroxidase"/>
    <property type="match status" value="1"/>
</dbReference>
<evidence type="ECO:0000256" key="10">
    <source>
        <dbReference type="ARBA" id="ARBA00074141"/>
    </source>
</evidence>
<comment type="similarity">
    <text evidence="11 12">Belongs to the peroxidase family. Peroxidase/catalase subfamily.</text>
</comment>
<dbReference type="NCBIfam" id="NF011635">
    <property type="entry name" value="PRK15061.1"/>
    <property type="match status" value="1"/>
</dbReference>
<dbReference type="HAMAP" id="MF_01961">
    <property type="entry name" value="Catal_peroxid"/>
    <property type="match status" value="1"/>
</dbReference>
<protein>
    <recommendedName>
        <fullName evidence="10 11">Catalase-peroxidase</fullName>
        <shortName evidence="11">CP</shortName>
        <ecNumber evidence="11 12">1.11.1.21</ecNumber>
    </recommendedName>
    <alternativeName>
        <fullName evidence="11">Peroxidase/catalase</fullName>
    </alternativeName>
</protein>
<dbReference type="Proteomes" id="UP000054383">
    <property type="component" value="Unassembled WGS sequence"/>
</dbReference>
<keyword evidence="5 11" id="KW-0408">Iron</keyword>
<dbReference type="GO" id="GO:0042744">
    <property type="term" value="P:hydrogen peroxide catabolic process"/>
    <property type="evidence" value="ECO:0007669"/>
    <property type="project" value="UniProtKB-KW"/>
</dbReference>
<keyword evidence="3 11" id="KW-0479">Metal-binding</keyword>
<dbReference type="PANTHER" id="PTHR30555:SF0">
    <property type="entry name" value="CATALASE-PEROXIDASE"/>
    <property type="match status" value="1"/>
</dbReference>
<dbReference type="InterPro" id="IPR019793">
    <property type="entry name" value="Peroxidases_heam-ligand_BS"/>
</dbReference>
<dbReference type="CDD" id="cd12148">
    <property type="entry name" value="fungal_TF_MHR"/>
    <property type="match status" value="1"/>
</dbReference>
<dbReference type="CDD" id="cd00649">
    <property type="entry name" value="catalase_peroxidase_1"/>
    <property type="match status" value="1"/>
</dbReference>
<dbReference type="PANTHER" id="PTHR30555">
    <property type="entry name" value="HYDROPEROXIDASE I, BIFUNCTIONAL CATALASE-PEROXIDASE"/>
    <property type="match status" value="1"/>
</dbReference>
<feature type="site" description="Transition state stabilizer" evidence="11">
    <location>
        <position position="93"/>
    </location>
</feature>
<evidence type="ECO:0000256" key="6">
    <source>
        <dbReference type="ARBA" id="ARBA00023242"/>
    </source>
</evidence>
<dbReference type="Pfam" id="PF00141">
    <property type="entry name" value="peroxidase"/>
    <property type="match status" value="2"/>
</dbReference>
<dbReference type="InterPro" id="IPR019794">
    <property type="entry name" value="Peroxidases_AS"/>
</dbReference>
<evidence type="ECO:0000256" key="4">
    <source>
        <dbReference type="ARBA" id="ARBA00023002"/>
    </source>
</evidence>
<evidence type="ECO:0000313" key="15">
    <source>
        <dbReference type="Proteomes" id="UP000054383"/>
    </source>
</evidence>
<feature type="binding site" description="axial binding residue" evidence="11">
    <location>
        <position position="279"/>
    </location>
    <ligand>
        <name>heme</name>
        <dbReference type="ChEBI" id="CHEBI:30413"/>
    </ligand>
    <ligandPart>
        <name>Fe</name>
        <dbReference type="ChEBI" id="CHEBI:18248"/>
    </ligandPart>
</feature>
<dbReference type="FunFam" id="1.10.420.10:FF:000004">
    <property type="entry name" value="Catalase-peroxidase"/>
    <property type="match status" value="1"/>
</dbReference>
<comment type="PTM">
    <text evidence="11">Formation of the three residue Trp-Tyr-Met cross-link is important for the catalase, but not the peroxidase activity of the enzyme.</text>
</comment>
<dbReference type="InterPro" id="IPR002016">
    <property type="entry name" value="Haem_peroxidase"/>
</dbReference>
<dbReference type="STRING" id="28573.A0A0U1LWI7"/>
<evidence type="ECO:0000256" key="12">
    <source>
        <dbReference type="RuleBase" id="RU003451"/>
    </source>
</evidence>
<dbReference type="GO" id="GO:0005829">
    <property type="term" value="C:cytosol"/>
    <property type="evidence" value="ECO:0007669"/>
    <property type="project" value="TreeGrafter"/>
</dbReference>
<dbReference type="InterPro" id="IPR000763">
    <property type="entry name" value="Catalase_peroxidase"/>
</dbReference>
<keyword evidence="6" id="KW-0539">Nucleus</keyword>
<feature type="active site" description="Proton acceptor" evidence="11">
    <location>
        <position position="97"/>
    </location>
</feature>
<evidence type="ECO:0000256" key="5">
    <source>
        <dbReference type="ARBA" id="ARBA00023004"/>
    </source>
</evidence>
<keyword evidence="2 11" id="KW-0349">Heme</keyword>
<keyword evidence="1 11" id="KW-0575">Peroxidase</keyword>
<gene>
    <name evidence="11 14" type="primary">katG</name>
    <name evidence="14" type="ORF">PISL3812_04035</name>
</gene>
<dbReference type="FunFam" id="1.10.520.10:FF:000002">
    <property type="entry name" value="Catalase-peroxidase"/>
    <property type="match status" value="1"/>
</dbReference>
<dbReference type="GO" id="GO:0004096">
    <property type="term" value="F:catalase activity"/>
    <property type="evidence" value="ECO:0007669"/>
    <property type="project" value="UniProtKB-UniRule"/>
</dbReference>
<proteinExistence type="inferred from homology"/>
<dbReference type="InterPro" id="IPR007219">
    <property type="entry name" value="XnlR_reg_dom"/>
</dbReference>
<reference evidence="14 15" key="1">
    <citation type="submission" date="2015-04" db="EMBL/GenBank/DDBJ databases">
        <authorList>
            <person name="Syromyatnikov M.Y."/>
            <person name="Popov V.N."/>
        </authorList>
    </citation>
    <scope>NUCLEOTIDE SEQUENCE [LARGE SCALE GENOMIC DNA]</scope>
    <source>
        <strain evidence="14">WF-38-12</strain>
    </source>
</reference>
<dbReference type="OrthoDB" id="407695at2759"/>
<dbReference type="EMBL" id="CVMT01000003">
    <property type="protein sequence ID" value="CRG87021.1"/>
    <property type="molecule type" value="Genomic_DNA"/>
</dbReference>
<dbReference type="GO" id="GO:0070301">
    <property type="term" value="P:cellular response to hydrogen peroxide"/>
    <property type="evidence" value="ECO:0007669"/>
    <property type="project" value="TreeGrafter"/>
</dbReference>
<feature type="domain" description="Plant heme peroxidase family profile" evidence="13">
    <location>
        <begin position="130"/>
        <end position="443"/>
    </location>
</feature>
<dbReference type="PROSITE" id="PS00435">
    <property type="entry name" value="PEROXIDASE_1"/>
    <property type="match status" value="1"/>
</dbReference>
<dbReference type="NCBIfam" id="TIGR00198">
    <property type="entry name" value="cat_per_HPI"/>
    <property type="match status" value="1"/>
</dbReference>
<feature type="cross-link" description="Tryptophyl-tyrosyl-methioninium (Tyr-Met) (with Trp-96)" evidence="11">
    <location>
        <begin position="238"/>
        <end position="264"/>
    </location>
</feature>
<dbReference type="Gene3D" id="1.10.420.10">
    <property type="entry name" value="Peroxidase, domain 2"/>
    <property type="match status" value="2"/>
</dbReference>
<dbReference type="PRINTS" id="PR00458">
    <property type="entry name" value="PEROXIDASE"/>
</dbReference>
<keyword evidence="4 11" id="KW-0560">Oxidoreductase</keyword>
<dbReference type="SMART" id="SM00906">
    <property type="entry name" value="Fungal_trans"/>
    <property type="match status" value="1"/>
</dbReference>
<dbReference type="PROSITE" id="PS50873">
    <property type="entry name" value="PEROXIDASE_4"/>
    <property type="match status" value="1"/>
</dbReference>
<comment type="catalytic activity">
    <reaction evidence="9 11 12">
        <text>H2O2 + AH2 = A + 2 H2O</text>
        <dbReference type="Rhea" id="RHEA:30275"/>
        <dbReference type="ChEBI" id="CHEBI:13193"/>
        <dbReference type="ChEBI" id="CHEBI:15377"/>
        <dbReference type="ChEBI" id="CHEBI:16240"/>
        <dbReference type="ChEBI" id="CHEBI:17499"/>
        <dbReference type="EC" id="1.11.1.21"/>
    </reaction>
</comment>
<evidence type="ECO:0000256" key="9">
    <source>
        <dbReference type="ARBA" id="ARBA00051651"/>
    </source>
</evidence>
<organism evidence="14 15">
    <name type="scientific">Talaromyces islandicus</name>
    <name type="common">Penicillium islandicum</name>
    <dbReference type="NCBI Taxonomy" id="28573"/>
    <lineage>
        <taxon>Eukaryota</taxon>
        <taxon>Fungi</taxon>
        <taxon>Dikarya</taxon>
        <taxon>Ascomycota</taxon>
        <taxon>Pezizomycotina</taxon>
        <taxon>Eurotiomycetes</taxon>
        <taxon>Eurotiomycetidae</taxon>
        <taxon>Eurotiales</taxon>
        <taxon>Trichocomaceae</taxon>
        <taxon>Talaromyces</taxon>
        <taxon>Talaromyces sect. Islandici</taxon>
    </lineage>
</organism>
<comment type="caution">
    <text evidence="11">Lacks conserved residue(s) required for the propagation of feature annotation.</text>
</comment>
<dbReference type="EC" id="1.11.1.21" evidence="11 12"/>
<evidence type="ECO:0000256" key="3">
    <source>
        <dbReference type="ARBA" id="ARBA00022723"/>
    </source>
</evidence>
<comment type="catalytic activity">
    <reaction evidence="8 11 12">
        <text>2 H2O2 = O2 + 2 H2O</text>
        <dbReference type="Rhea" id="RHEA:20309"/>
        <dbReference type="ChEBI" id="CHEBI:15377"/>
        <dbReference type="ChEBI" id="CHEBI:15379"/>
        <dbReference type="ChEBI" id="CHEBI:16240"/>
        <dbReference type="EC" id="1.11.1.21"/>
    </reaction>
</comment>
<evidence type="ECO:0000256" key="8">
    <source>
        <dbReference type="ARBA" id="ARBA00049145"/>
    </source>
</evidence>
<dbReference type="Pfam" id="PF04082">
    <property type="entry name" value="Fungal_trans"/>
    <property type="match status" value="1"/>
</dbReference>
<dbReference type="CDD" id="cd08200">
    <property type="entry name" value="catalase_peroxidase_2"/>
    <property type="match status" value="1"/>
</dbReference>
<keyword evidence="7 11" id="KW-0376">Hydrogen peroxide</keyword>
<evidence type="ECO:0000256" key="1">
    <source>
        <dbReference type="ARBA" id="ARBA00022559"/>
    </source>
</evidence>
<evidence type="ECO:0000256" key="11">
    <source>
        <dbReference type="HAMAP-Rule" id="MF_03108"/>
    </source>
</evidence>
<comment type="cofactor">
    <cofactor evidence="11">
        <name>heme b</name>
        <dbReference type="ChEBI" id="CHEBI:60344"/>
    </cofactor>
    <text evidence="11">Binds 1 heme b (iron(II)-protoporphyrin IX) group per monomer.</text>
</comment>
<dbReference type="GO" id="GO:0006351">
    <property type="term" value="P:DNA-templated transcription"/>
    <property type="evidence" value="ECO:0007669"/>
    <property type="project" value="InterPro"/>
</dbReference>
<accession>A0A0U1LWI7</accession>
<keyword evidence="15" id="KW-1185">Reference proteome</keyword>
<evidence type="ECO:0000313" key="14">
    <source>
        <dbReference type="EMBL" id="CRG87021.1"/>
    </source>
</evidence>
<evidence type="ECO:0000256" key="7">
    <source>
        <dbReference type="ARBA" id="ARBA00023324"/>
    </source>
</evidence>
<dbReference type="GO" id="GO:0003677">
    <property type="term" value="F:DNA binding"/>
    <property type="evidence" value="ECO:0007669"/>
    <property type="project" value="InterPro"/>
</dbReference>
<dbReference type="GO" id="GO:0008270">
    <property type="term" value="F:zinc ion binding"/>
    <property type="evidence" value="ECO:0007669"/>
    <property type="project" value="InterPro"/>
</dbReference>
<dbReference type="PROSITE" id="PS00436">
    <property type="entry name" value="PEROXIDASE_2"/>
    <property type="match status" value="1"/>
</dbReference>
<sequence length="1398" mass="155368">MAESKCPVNHGVLRANVAGAGARNTDWWPTALKLNILRQHSRPSNPLDPDFDYAAAFKSLDYWGLKKDLAAVMTDSQDWWPADFGHYGGLFIRLAWHSAGTYRVFDGRGGGGQGQQRFAPLNSWPDNGNLDKARRLLWPIKQKYGNKISWADLYLLAGNVALESMGFKTFGFAGGRADTWEADESPYWGGETEWFGTDVRFKEGTASATGQFKDDANKDVHNRELDKPLGASVMGLIYVNPEGPEGIPDPVAAGRDIRTTFGRMAMNDEETVALIAGGHSFGKTHGAGPGSKVGSEPEGAAIHEQGFGWTSSHGSGKGPDAITSGIEVTWTKTPTKWSNDFLEYLFRFEWELTKSPAGANQWVAKDAEEIIPDAYDPSKKHKPKMLTTDLALRFDPAYEKISRRFLENPDQFADAFARAWFKLLHRDIGPRALYLGPEVPAEVLPWQDPVPAVDHTLVNDSDIAALKKAILSTGLDVSQLVSTAWASASTFRGGDKRGGANGARIRLVPQRDWEVNNQPWLRNTLSALESIQNQFNSAQSGSKKISLADLIVLAGSAAVEKAANDAGHGITVPFTPGRTDASQEQTEIDSFNDMEPIADGFRNYGKSTPRVRSEQFLVDKAQLLTLSAPELTVLVGGLRALKANYDGSSHGVFTNRPGQLTNDFFVNLLDIGTEWKPTDSSNEVFQGTDRKTGVNKWTGTRVDLIFGSHPELRAIAEVYGSSDGERKFVKDFVAAWDKVMNLDRFDLQPSHALIDAAQEETKALQQILLSLKNADDKTRARILDTVDFDDRVLSASSPAALVSPQHHETQSSVSVDHYAAPHKGPINHPRRYPETLLDEKNVTTFISRDETGTIRIFGPTSNLHVDSPEKEQFYCTSPVPGCENSPDRYHLIANAALQRQKEHDLRTRETIGGIPSELAMHLLDLHWNRQHHTYQLTYRPVFMRDLAEGGPYCSGFLLNAVFGCSSKFSERVEVRSDPARPETAGKVFFDRCEELIAQQSLLEASSIPTIIGLLMLGATFNAKGRTSKGWLYVGYALRMVYDLGLHLDCKEISGKAEDIEIRRRVFWGAFICDKLQSLYFGRPFMIQLRDAHVSWELMDTYEENETWSPYFDPKLNDNSTILRQAPMRLYSITTFQRLCSLSQLMTSIIDCCYFVGATPENSRPFLAPTNGKLMSWYGSLPLELRFEPWNHSPPSEAPVAAPNVIALLAIYYSLIILLHRPFIRHGHLWVANTPTTSSWESCVTAARNITQLALAYQSAYSLRRANYMLSYALYVACTIHARNPAVREGTKRGDLASPLIVCLRCLDELAVPNCGVSVPAKIVRKLMQANGIPDVSGPNLDIEQILPLDFNVNQQMFAETFMDSESMSQYTDLSELQPFIEDLDSLFGFMQDSEIDGQ</sequence>
<evidence type="ECO:0000259" key="13">
    <source>
        <dbReference type="PROSITE" id="PS50873"/>
    </source>
</evidence>
<dbReference type="InterPro" id="IPR010255">
    <property type="entry name" value="Haem_peroxidase_sf"/>
</dbReference>
<name>A0A0U1LWI7_TALIS</name>
<evidence type="ECO:0000256" key="2">
    <source>
        <dbReference type="ARBA" id="ARBA00022617"/>
    </source>
</evidence>
<dbReference type="SUPFAM" id="SSF48113">
    <property type="entry name" value="Heme-dependent peroxidases"/>
    <property type="match status" value="2"/>
</dbReference>
<dbReference type="GO" id="GO:0020037">
    <property type="term" value="F:heme binding"/>
    <property type="evidence" value="ECO:0007669"/>
    <property type="project" value="InterPro"/>
</dbReference>